<organism evidence="3 4">
    <name type="scientific">Paenibacillus polysaccharolyticus</name>
    <dbReference type="NCBI Taxonomy" id="582692"/>
    <lineage>
        <taxon>Bacteria</taxon>
        <taxon>Bacillati</taxon>
        <taxon>Bacillota</taxon>
        <taxon>Bacilli</taxon>
        <taxon>Bacillales</taxon>
        <taxon>Paenibacillaceae</taxon>
        <taxon>Paenibacillus</taxon>
    </lineage>
</organism>
<dbReference type="EMBL" id="FMVM01000007">
    <property type="protein sequence ID" value="SCY63120.1"/>
    <property type="molecule type" value="Genomic_DNA"/>
</dbReference>
<dbReference type="Proteomes" id="UP000198538">
    <property type="component" value="Unassembled WGS sequence"/>
</dbReference>
<sequence>MKIHMVKKGDTLYLLSQKYNVALDKLIAANPQIADPDKLDIGMKVKIPTQPVTPKPEGVLHSHKVVQGDSLWKLSQAWGVPLKDMINANPQLKNPNALLVGETVYIPSMHAQGNQAANTQMGNIGAQEKLSPEGKEYTGVKEETAPVVPAPPPQAVEMPVPVPVPAPVPVTPAKPNIKPELEALPQLPVMPEMKPEKKPDKKEEMKPEVQVQPVNETIKPQMPNLSPEVMPLPVMPNIEPAVNVEPSVKAPCGCGQKMLHAPMEHPYMQVPVPAQEVYAVQQNNMYTAGMANNSPFPGVQDVGAYNMGSMPNSPWMGAEQTFNHNNVMPNISPEMTNNAFPISPAAQINSPFPSIAAATNQMNNQPPLISPYSMLPYPPCGCGSHTHAPQYTYPAYGYQEPAWGMYGHPNGMPPEMSTSVMPNHPMEYAYQNPYPAQNMVPPSPLGAFGEMYPSQAHDANSGKKGGRDNANLSQAALEEVDPESDAKPKSTPSKNGTAKRRTSKTLAKSKSKVSVSGKSTRENTTSTNSQKPAKKRRNPWIQH</sequence>
<protein>
    <submittedName>
        <fullName evidence="3">Morphogenetic protein associated with SpoVID</fullName>
    </submittedName>
</protein>
<accession>A0A1G5HIH6</accession>
<gene>
    <name evidence="3" type="ORF">SAMN05720606_1072</name>
</gene>
<feature type="compositionally biased region" description="Basic residues" evidence="1">
    <location>
        <begin position="532"/>
        <end position="543"/>
    </location>
</feature>
<keyword evidence="4" id="KW-1185">Reference proteome</keyword>
<dbReference type="RefSeq" id="WP_090919065.1">
    <property type="nucleotide sequence ID" value="NZ_FMVM01000007.1"/>
</dbReference>
<reference evidence="4" key="1">
    <citation type="submission" date="2016-10" db="EMBL/GenBank/DDBJ databases">
        <authorList>
            <person name="Varghese N."/>
            <person name="Submissions S."/>
        </authorList>
    </citation>
    <scope>NUCLEOTIDE SEQUENCE [LARGE SCALE GENOMIC DNA]</scope>
    <source>
        <strain evidence="4">BL9</strain>
    </source>
</reference>
<evidence type="ECO:0000259" key="2">
    <source>
        <dbReference type="PROSITE" id="PS51782"/>
    </source>
</evidence>
<dbReference type="PANTHER" id="PTHR33734">
    <property type="entry name" value="LYSM DOMAIN-CONTAINING GPI-ANCHORED PROTEIN 2"/>
    <property type="match status" value="1"/>
</dbReference>
<feature type="region of interest" description="Disordered" evidence="1">
    <location>
        <begin position="191"/>
        <end position="210"/>
    </location>
</feature>
<evidence type="ECO:0000256" key="1">
    <source>
        <dbReference type="SAM" id="MobiDB-lite"/>
    </source>
</evidence>
<dbReference type="CDD" id="cd00118">
    <property type="entry name" value="LysM"/>
    <property type="match status" value="2"/>
</dbReference>
<dbReference type="InterPro" id="IPR018392">
    <property type="entry name" value="LysM"/>
</dbReference>
<feature type="domain" description="LysM" evidence="2">
    <location>
        <begin position="61"/>
        <end position="106"/>
    </location>
</feature>
<dbReference type="PROSITE" id="PS51782">
    <property type="entry name" value="LYSM"/>
    <property type="match status" value="2"/>
</dbReference>
<evidence type="ECO:0000313" key="4">
    <source>
        <dbReference type="Proteomes" id="UP000198538"/>
    </source>
</evidence>
<dbReference type="InterPro" id="IPR036779">
    <property type="entry name" value="LysM_dom_sf"/>
</dbReference>
<feature type="compositionally biased region" description="Basic residues" evidence="1">
    <location>
        <begin position="497"/>
        <end position="511"/>
    </location>
</feature>
<dbReference type="Pfam" id="PF01476">
    <property type="entry name" value="LysM"/>
    <property type="match status" value="2"/>
</dbReference>
<feature type="compositionally biased region" description="Polar residues" evidence="1">
    <location>
        <begin position="522"/>
        <end position="531"/>
    </location>
</feature>
<dbReference type="SMART" id="SM00257">
    <property type="entry name" value="LysM"/>
    <property type="match status" value="2"/>
</dbReference>
<feature type="compositionally biased region" description="Basic and acidic residues" evidence="1">
    <location>
        <begin position="193"/>
        <end position="207"/>
    </location>
</feature>
<dbReference type="AlphaFoldDB" id="A0A1G5HIH6"/>
<dbReference type="STRING" id="582692.SAMN05720606_1072"/>
<feature type="region of interest" description="Disordered" evidence="1">
    <location>
        <begin position="445"/>
        <end position="543"/>
    </location>
</feature>
<dbReference type="PANTHER" id="PTHR33734:SF22">
    <property type="entry name" value="MEMBRANE-BOUND LYTIC MUREIN TRANSGLYCOSYLASE D"/>
    <property type="match status" value="1"/>
</dbReference>
<proteinExistence type="predicted"/>
<evidence type="ECO:0000313" key="3">
    <source>
        <dbReference type="EMBL" id="SCY63120.1"/>
    </source>
</evidence>
<name>A0A1G5HIH6_9BACL</name>
<feature type="domain" description="LysM" evidence="2">
    <location>
        <begin position="2"/>
        <end position="47"/>
    </location>
</feature>
<dbReference type="Gene3D" id="3.10.350.10">
    <property type="entry name" value="LysM domain"/>
    <property type="match status" value="2"/>
</dbReference>
<dbReference type="SUPFAM" id="SSF54106">
    <property type="entry name" value="LysM domain"/>
    <property type="match status" value="2"/>
</dbReference>